<dbReference type="Pfam" id="PF11702">
    <property type="entry name" value="DUF3295"/>
    <property type="match status" value="1"/>
</dbReference>
<feature type="compositionally biased region" description="Basic and acidic residues" evidence="1">
    <location>
        <begin position="522"/>
        <end position="538"/>
    </location>
</feature>
<feature type="domain" description="DUF3295" evidence="3">
    <location>
        <begin position="238"/>
        <end position="723"/>
    </location>
</feature>
<feature type="non-terminal residue" evidence="4">
    <location>
        <position position="1"/>
    </location>
</feature>
<dbReference type="STRING" id="1163406.A0A0L0N2C9"/>
<feature type="compositionally biased region" description="Basic and acidic residues" evidence="1">
    <location>
        <begin position="345"/>
        <end position="355"/>
    </location>
</feature>
<feature type="region of interest" description="Disordered" evidence="1">
    <location>
        <begin position="308"/>
        <end position="427"/>
    </location>
</feature>
<dbReference type="EMBL" id="LFRF01000028">
    <property type="protein sequence ID" value="KND88186.1"/>
    <property type="molecule type" value="Genomic_DNA"/>
</dbReference>
<dbReference type="GO" id="GO:0006808">
    <property type="term" value="P:regulation of nitrogen utilization"/>
    <property type="evidence" value="ECO:0007669"/>
    <property type="project" value="TreeGrafter"/>
</dbReference>
<keyword evidence="5" id="KW-1185">Reference proteome</keyword>
<dbReference type="InterPro" id="IPR013860">
    <property type="entry name" value="AreA_GATA"/>
</dbReference>
<proteinExistence type="predicted"/>
<evidence type="ECO:0000259" key="2">
    <source>
        <dbReference type="Pfam" id="PF08550"/>
    </source>
</evidence>
<feature type="compositionally biased region" description="Low complexity" evidence="1">
    <location>
        <begin position="415"/>
        <end position="427"/>
    </location>
</feature>
<feature type="compositionally biased region" description="Polar residues" evidence="1">
    <location>
        <begin position="12"/>
        <end position="23"/>
    </location>
</feature>
<feature type="compositionally biased region" description="Polar residues" evidence="1">
    <location>
        <begin position="468"/>
        <end position="488"/>
    </location>
</feature>
<dbReference type="InterPro" id="IPR021711">
    <property type="entry name" value="DUF3295"/>
</dbReference>
<dbReference type="Pfam" id="PF08550">
    <property type="entry name" value="GATA_AreA"/>
    <property type="match status" value="1"/>
</dbReference>
<feature type="compositionally biased region" description="Acidic residues" evidence="1">
    <location>
        <begin position="493"/>
        <end position="521"/>
    </location>
</feature>
<reference evidence="4 5" key="1">
    <citation type="journal article" date="2015" name="BMC Genomics">
        <title>The genome of the truffle-parasite Tolypocladium ophioglossoides and the evolution of antifungal peptaibiotics.</title>
        <authorList>
            <person name="Quandt C.A."/>
            <person name="Bushley K.E."/>
            <person name="Spatafora J.W."/>
        </authorList>
    </citation>
    <scope>NUCLEOTIDE SEQUENCE [LARGE SCALE GENOMIC DNA]</scope>
    <source>
        <strain evidence="4 5">CBS 100239</strain>
    </source>
</reference>
<feature type="region of interest" description="Disordered" evidence="1">
    <location>
        <begin position="1"/>
        <end position="100"/>
    </location>
</feature>
<dbReference type="InterPro" id="IPR053043">
    <property type="entry name" value="Ras-cAMP_regulatory"/>
</dbReference>
<feature type="region of interest" description="Disordered" evidence="1">
    <location>
        <begin position="212"/>
        <end position="251"/>
    </location>
</feature>
<feature type="region of interest" description="Disordered" evidence="1">
    <location>
        <begin position="560"/>
        <end position="597"/>
    </location>
</feature>
<name>A0A0L0N2C9_TOLOC</name>
<dbReference type="OrthoDB" id="5054775at2759"/>
<feature type="domain" description="Nitrogen regulatory protein areA GATA-like" evidence="2">
    <location>
        <begin position="178"/>
        <end position="205"/>
    </location>
</feature>
<evidence type="ECO:0000259" key="3">
    <source>
        <dbReference type="Pfam" id="PF11702"/>
    </source>
</evidence>
<evidence type="ECO:0000313" key="5">
    <source>
        <dbReference type="Proteomes" id="UP000036947"/>
    </source>
</evidence>
<dbReference type="PANTHER" id="PTHR28014">
    <property type="entry name" value="NEGATIVE REGULATOR OF RAS-CAMP PATHWAY"/>
    <property type="match status" value="1"/>
</dbReference>
<dbReference type="GO" id="GO:0005737">
    <property type="term" value="C:cytoplasm"/>
    <property type="evidence" value="ECO:0007669"/>
    <property type="project" value="TreeGrafter"/>
</dbReference>
<gene>
    <name evidence="4" type="ORF">TOPH_07224</name>
</gene>
<protein>
    <submittedName>
        <fullName evidence="4">Uncharacterized protein</fullName>
    </submittedName>
</protein>
<evidence type="ECO:0000313" key="4">
    <source>
        <dbReference type="EMBL" id="KND88186.1"/>
    </source>
</evidence>
<dbReference type="PANTHER" id="PTHR28014:SF1">
    <property type="entry name" value="NEGATIVE REGULATOR OF RAS-CAMP PATHWAY"/>
    <property type="match status" value="1"/>
</dbReference>
<organism evidence="4 5">
    <name type="scientific">Tolypocladium ophioglossoides (strain CBS 100239)</name>
    <name type="common">Snaketongue truffleclub</name>
    <name type="synonym">Elaphocordyceps ophioglossoides</name>
    <dbReference type="NCBI Taxonomy" id="1163406"/>
    <lineage>
        <taxon>Eukaryota</taxon>
        <taxon>Fungi</taxon>
        <taxon>Dikarya</taxon>
        <taxon>Ascomycota</taxon>
        <taxon>Pezizomycotina</taxon>
        <taxon>Sordariomycetes</taxon>
        <taxon>Hypocreomycetidae</taxon>
        <taxon>Hypocreales</taxon>
        <taxon>Ophiocordycipitaceae</taxon>
        <taxon>Tolypocladium</taxon>
    </lineage>
</organism>
<evidence type="ECO:0000256" key="1">
    <source>
        <dbReference type="SAM" id="MobiDB-lite"/>
    </source>
</evidence>
<dbReference type="AlphaFoldDB" id="A0A0L0N2C9"/>
<dbReference type="GO" id="GO:0000122">
    <property type="term" value="P:negative regulation of transcription by RNA polymerase II"/>
    <property type="evidence" value="ECO:0007669"/>
    <property type="project" value="TreeGrafter"/>
</dbReference>
<feature type="region of interest" description="Disordered" evidence="1">
    <location>
        <begin position="454"/>
        <end position="541"/>
    </location>
</feature>
<dbReference type="GO" id="GO:0031930">
    <property type="term" value="P:mitochondria-nucleus signaling pathway"/>
    <property type="evidence" value="ECO:0007669"/>
    <property type="project" value="TreeGrafter"/>
</dbReference>
<dbReference type="Proteomes" id="UP000036947">
    <property type="component" value="Unassembled WGS sequence"/>
</dbReference>
<comment type="caution">
    <text evidence="4">The sequence shown here is derived from an EMBL/GenBank/DDBJ whole genome shotgun (WGS) entry which is preliminary data.</text>
</comment>
<accession>A0A0L0N2C9</accession>
<sequence length="723" mass="79147">SPPSTHRLASPQEHTNLNNSIVSPDTLPSPSPFSIFPPHCIPATPRASAYIRASPRTLPSSQAACPRPDTPPSAPSPSLRRPRRPVLPSPSSHTRAHTRSESLEPFVWPLNFHKTPYSATAGTHDFTTLLQHDPTPARPNRASQLAAMPYRLDTHVLTVDANVIHKVDTANPANLYSMWTVFSRCADSVEQGRRLENLSWRLWQREQLVENEDKPVPVTSSSTTQTLPQDVPSETRLSEVPQLSGSVESLQDDEAVEFTSVSAPLEIRPRIRRLDSSTSSRSKRDRHISSDDFEKMIVSIVKDKEPLSAPTHTLPLMSSRKELPFPAPAFERSGSTTTESQSPSKDSDKQSEDSHPSPLPQHATNVVRGFSPPKILAFPKSTQATTSDDSIPEPSSSPAPKPVQLKKQPAKFALGGSCSSSEQGQSIENLKPIPAIAAKKAMFQIGSSSEEECSLKSALHSPRPASALTAQKKQTSFSNHVLTRTYDQSDPAVDSDTEAEYVDESAIDDDDDSSDWEDSIEDSGKSSVDENLFQRDPSKVNLTSRPSLITLMVAQSERAKKLGNHASQSTSAIPRSRAGPSAQALGASPSDSDEAPLMMKGMRNPTTTPLKTISEIPRSSAQPIAVGASHVTAQAALSPRTTRRNMLATELTESLRRHLLWERQQKTSTANAVLKRRHTSHDVANLRQFPEKPCMKDGDKDDATSWNQYFSKEALNGYHSKGW</sequence>